<dbReference type="Pfam" id="PF04545">
    <property type="entry name" value="Sigma70_r4"/>
    <property type="match status" value="1"/>
</dbReference>
<dbReference type="PANTHER" id="PTHR34294">
    <property type="entry name" value="TRANSCRIPTIONAL REGULATOR-RELATED"/>
    <property type="match status" value="1"/>
</dbReference>
<comment type="caution">
    <text evidence="7">The sequence shown here is derived from an EMBL/GenBank/DDBJ whole genome shotgun (WGS) entry which is preliminary data.</text>
</comment>
<dbReference type="SUPFAM" id="SSF100950">
    <property type="entry name" value="NagB/RpiA/CoA transferase-like"/>
    <property type="match status" value="1"/>
</dbReference>
<name>A0ABQ6IPH4_9MICO</name>
<dbReference type="InterPro" id="IPR007324">
    <property type="entry name" value="Sugar-bd_dom_put"/>
</dbReference>
<comment type="similarity">
    <text evidence="1">Belongs to the SorC transcriptional regulatory family.</text>
</comment>
<evidence type="ECO:0000313" key="7">
    <source>
        <dbReference type="EMBL" id="GMA39790.1"/>
    </source>
</evidence>
<organism evidence="7 8">
    <name type="scientific">Mobilicoccus caccae</name>
    <dbReference type="NCBI Taxonomy" id="1859295"/>
    <lineage>
        <taxon>Bacteria</taxon>
        <taxon>Bacillati</taxon>
        <taxon>Actinomycetota</taxon>
        <taxon>Actinomycetes</taxon>
        <taxon>Micrococcales</taxon>
        <taxon>Dermatophilaceae</taxon>
        <taxon>Mobilicoccus</taxon>
    </lineage>
</organism>
<dbReference type="Gene3D" id="3.40.50.1360">
    <property type="match status" value="1"/>
</dbReference>
<evidence type="ECO:0000259" key="5">
    <source>
        <dbReference type="Pfam" id="PF04198"/>
    </source>
</evidence>
<dbReference type="EMBL" id="BSUO01000001">
    <property type="protein sequence ID" value="GMA39790.1"/>
    <property type="molecule type" value="Genomic_DNA"/>
</dbReference>
<dbReference type="InterPro" id="IPR037171">
    <property type="entry name" value="NagB/RpiA_transferase-like"/>
</dbReference>
<feature type="domain" description="Sugar-binding" evidence="5">
    <location>
        <begin position="79"/>
        <end position="310"/>
    </location>
</feature>
<keyword evidence="8" id="KW-1185">Reference proteome</keyword>
<keyword evidence="3" id="KW-0238">DNA-binding</keyword>
<dbReference type="Proteomes" id="UP001157126">
    <property type="component" value="Unassembled WGS sequence"/>
</dbReference>
<evidence type="ECO:0000313" key="8">
    <source>
        <dbReference type="Proteomes" id="UP001157126"/>
    </source>
</evidence>
<dbReference type="InterPro" id="IPR007630">
    <property type="entry name" value="RNA_pol_sigma70_r4"/>
</dbReference>
<proteinExistence type="inferred from homology"/>
<dbReference type="Gene3D" id="1.10.10.60">
    <property type="entry name" value="Homeodomain-like"/>
    <property type="match status" value="1"/>
</dbReference>
<dbReference type="RefSeq" id="WP_284303608.1">
    <property type="nucleotide sequence ID" value="NZ_BSUO01000001.1"/>
</dbReference>
<evidence type="ECO:0000256" key="4">
    <source>
        <dbReference type="ARBA" id="ARBA00023163"/>
    </source>
</evidence>
<keyword evidence="4" id="KW-0804">Transcription</keyword>
<feature type="domain" description="RNA polymerase sigma-70 region 4" evidence="6">
    <location>
        <begin position="3"/>
        <end position="43"/>
    </location>
</feature>
<evidence type="ECO:0000256" key="1">
    <source>
        <dbReference type="ARBA" id="ARBA00010466"/>
    </source>
</evidence>
<sequence length="321" mass="34699">MNERDIVEAAHAYYVLDETMEGIAHRLGVSRSTVSRLLKEARRQGVVQITVDTEPRSTTTIQHHLDRFGVTGHIVDLRSSATPLSRLDAVARSAGNLVTSLMHDGAGLGFAWGTTISAVVDKLPAKPLRGATVVQLNGAASAATSGIAYAGDILTRAARAYDAHPQHFPVPAFFDYAETREALWREKSVRRVHEMHRGLDVAVFSTGSFTSELPSHVYSSQYLSRDDVAELLRADVVGDVCTVFLREDGSYADIAINDRASGPTPADLQRLPRRICVVTGVAKVPAALGALRSGAVTDLVLDDLTAAALVRRLERPARVNR</sequence>
<dbReference type="SUPFAM" id="SSF46785">
    <property type="entry name" value="Winged helix' DNA-binding domain"/>
    <property type="match status" value="1"/>
</dbReference>
<keyword evidence="2" id="KW-0805">Transcription regulation</keyword>
<dbReference type="InterPro" id="IPR036390">
    <property type="entry name" value="WH_DNA-bd_sf"/>
</dbReference>
<evidence type="ECO:0000259" key="6">
    <source>
        <dbReference type="Pfam" id="PF04545"/>
    </source>
</evidence>
<evidence type="ECO:0000256" key="2">
    <source>
        <dbReference type="ARBA" id="ARBA00023015"/>
    </source>
</evidence>
<accession>A0ABQ6IPH4</accession>
<evidence type="ECO:0000256" key="3">
    <source>
        <dbReference type="ARBA" id="ARBA00023125"/>
    </source>
</evidence>
<gene>
    <name evidence="7" type="ORF">GCM10025883_18350</name>
</gene>
<dbReference type="PANTHER" id="PTHR34294:SF1">
    <property type="entry name" value="TRANSCRIPTIONAL REGULATOR LSRR"/>
    <property type="match status" value="1"/>
</dbReference>
<dbReference type="InterPro" id="IPR051054">
    <property type="entry name" value="SorC_transcr_regulators"/>
</dbReference>
<protein>
    <submittedName>
        <fullName evidence="7">Transcriptional regulator</fullName>
    </submittedName>
</protein>
<reference evidence="8" key="1">
    <citation type="journal article" date="2019" name="Int. J. Syst. Evol. Microbiol.">
        <title>The Global Catalogue of Microorganisms (GCM) 10K type strain sequencing project: providing services to taxonomists for standard genome sequencing and annotation.</title>
        <authorList>
            <consortium name="The Broad Institute Genomics Platform"/>
            <consortium name="The Broad Institute Genome Sequencing Center for Infectious Disease"/>
            <person name="Wu L."/>
            <person name="Ma J."/>
        </authorList>
    </citation>
    <scope>NUCLEOTIDE SEQUENCE [LARGE SCALE GENOMIC DNA]</scope>
    <source>
        <strain evidence="8">NBRC 113072</strain>
    </source>
</reference>
<dbReference type="Pfam" id="PF04198">
    <property type="entry name" value="Sugar-bind"/>
    <property type="match status" value="1"/>
</dbReference>